<feature type="non-terminal residue" evidence="2">
    <location>
        <position position="107"/>
    </location>
</feature>
<feature type="compositionally biased region" description="Low complexity" evidence="1">
    <location>
        <begin position="41"/>
        <end position="58"/>
    </location>
</feature>
<comment type="caution">
    <text evidence="2">The sequence shown here is derived from an EMBL/GenBank/DDBJ whole genome shotgun (WGS) entry which is preliminary data.</text>
</comment>
<sequence>MELRVMGALSKMSSEKMELQADDNQVPICLLWTARAKSSKRQQSSKSQQRESSSSQKSVCCFVEISSLEFGTLFTTQKDVLFKESLQNFNLNALLQKKWKERAWKLE</sequence>
<dbReference type="Proteomes" id="UP001266305">
    <property type="component" value="Unassembled WGS sequence"/>
</dbReference>
<feature type="region of interest" description="Disordered" evidence="1">
    <location>
        <begin position="38"/>
        <end position="58"/>
    </location>
</feature>
<dbReference type="EMBL" id="JASSZA010000011">
    <property type="protein sequence ID" value="KAK2098069.1"/>
    <property type="molecule type" value="Genomic_DNA"/>
</dbReference>
<reference evidence="2 3" key="1">
    <citation type="submission" date="2023-05" db="EMBL/GenBank/DDBJ databases">
        <title>B98-5 Cell Line De Novo Hybrid Assembly: An Optical Mapping Approach.</title>
        <authorList>
            <person name="Kananen K."/>
            <person name="Auerbach J.A."/>
            <person name="Kautto E."/>
            <person name="Blachly J.S."/>
        </authorList>
    </citation>
    <scope>NUCLEOTIDE SEQUENCE [LARGE SCALE GENOMIC DNA]</scope>
    <source>
        <strain evidence="2">B95-8</strain>
        <tissue evidence="2">Cell line</tissue>
    </source>
</reference>
<protein>
    <submittedName>
        <fullName evidence="2">Uncharacterized protein</fullName>
    </submittedName>
</protein>
<organism evidence="2 3">
    <name type="scientific">Saguinus oedipus</name>
    <name type="common">Cotton-top tamarin</name>
    <name type="synonym">Oedipomidas oedipus</name>
    <dbReference type="NCBI Taxonomy" id="9490"/>
    <lineage>
        <taxon>Eukaryota</taxon>
        <taxon>Metazoa</taxon>
        <taxon>Chordata</taxon>
        <taxon>Craniata</taxon>
        <taxon>Vertebrata</taxon>
        <taxon>Euteleostomi</taxon>
        <taxon>Mammalia</taxon>
        <taxon>Eutheria</taxon>
        <taxon>Euarchontoglires</taxon>
        <taxon>Primates</taxon>
        <taxon>Haplorrhini</taxon>
        <taxon>Platyrrhini</taxon>
        <taxon>Cebidae</taxon>
        <taxon>Callitrichinae</taxon>
        <taxon>Saguinus</taxon>
    </lineage>
</organism>
<keyword evidence="3" id="KW-1185">Reference proteome</keyword>
<accession>A0ABQ9ULZ5</accession>
<evidence type="ECO:0000256" key="1">
    <source>
        <dbReference type="SAM" id="MobiDB-lite"/>
    </source>
</evidence>
<proteinExistence type="predicted"/>
<evidence type="ECO:0000313" key="2">
    <source>
        <dbReference type="EMBL" id="KAK2098069.1"/>
    </source>
</evidence>
<gene>
    <name evidence="2" type="ORF">P7K49_023520</name>
</gene>
<evidence type="ECO:0000313" key="3">
    <source>
        <dbReference type="Proteomes" id="UP001266305"/>
    </source>
</evidence>
<name>A0ABQ9ULZ5_SAGOE</name>